<dbReference type="RefSeq" id="WP_274584077.1">
    <property type="nucleotide sequence ID" value="NZ_CP146598.1"/>
</dbReference>
<dbReference type="AlphaFoldDB" id="A0A9X4E1A3"/>
<evidence type="ECO:0000259" key="2">
    <source>
        <dbReference type="PROSITE" id="PS51740"/>
    </source>
</evidence>
<dbReference type="InterPro" id="IPR037914">
    <property type="entry name" value="SpoVT-AbrB_sf"/>
</dbReference>
<organism evidence="3">
    <name type="scientific">Neisseria leonii</name>
    <dbReference type="NCBI Taxonomy" id="2995413"/>
    <lineage>
        <taxon>Bacteria</taxon>
        <taxon>Pseudomonadati</taxon>
        <taxon>Pseudomonadota</taxon>
        <taxon>Betaproteobacteria</taxon>
        <taxon>Neisseriales</taxon>
        <taxon>Neisseriaceae</taxon>
        <taxon>Neisseria</taxon>
    </lineage>
</organism>
<reference evidence="3" key="1">
    <citation type="submission" date="2022-10" db="EMBL/GenBank/DDBJ databases">
        <authorList>
            <person name="Boutroux M."/>
        </authorList>
    </citation>
    <scope>NUCLEOTIDE SEQUENCE</scope>
    <source>
        <strain evidence="3">51.81</strain>
    </source>
</reference>
<dbReference type="GO" id="GO:0097351">
    <property type="term" value="F:toxin sequestering activity"/>
    <property type="evidence" value="ECO:0007669"/>
    <property type="project" value="InterPro"/>
</dbReference>
<dbReference type="GO" id="GO:0003677">
    <property type="term" value="F:DNA binding"/>
    <property type="evidence" value="ECO:0007669"/>
    <property type="project" value="UniProtKB-UniRule"/>
</dbReference>
<evidence type="ECO:0000313" key="4">
    <source>
        <dbReference type="EMBL" id="WWY03152.1"/>
    </source>
</evidence>
<dbReference type="PROSITE" id="PS51740">
    <property type="entry name" value="SPOVT_ABRB"/>
    <property type="match status" value="1"/>
</dbReference>
<protein>
    <submittedName>
        <fullName evidence="3">AbrB/MazE/SpoVT family DNA-binding domain-containing protein</fullName>
    </submittedName>
</protein>
<dbReference type="Pfam" id="PF04014">
    <property type="entry name" value="MazE_antitoxin"/>
    <property type="match status" value="1"/>
</dbReference>
<dbReference type="SMART" id="SM00966">
    <property type="entry name" value="SpoVT_AbrB"/>
    <property type="match status" value="1"/>
</dbReference>
<evidence type="ECO:0000313" key="5">
    <source>
        <dbReference type="Proteomes" id="UP001149607"/>
    </source>
</evidence>
<dbReference type="PANTHER" id="PTHR40516">
    <property type="entry name" value="ANTITOXIN CHPS-RELATED"/>
    <property type="match status" value="1"/>
</dbReference>
<dbReference type="Gene3D" id="2.10.260.10">
    <property type="match status" value="1"/>
</dbReference>
<dbReference type="SUPFAM" id="SSF89447">
    <property type="entry name" value="AbrB/MazE/MraZ-like"/>
    <property type="match status" value="1"/>
</dbReference>
<proteinExistence type="predicted"/>
<feature type="domain" description="SpoVT-AbrB" evidence="2">
    <location>
        <begin position="1"/>
        <end position="46"/>
    </location>
</feature>
<gene>
    <name evidence="3" type="ORF">ORY91_000097</name>
    <name evidence="4" type="ORF">V9W64_10800</name>
</gene>
<accession>A0A9X4E1A3</accession>
<dbReference type="PANTHER" id="PTHR40516:SF1">
    <property type="entry name" value="ANTITOXIN CHPS-RELATED"/>
    <property type="match status" value="1"/>
</dbReference>
<sequence length="79" mass="8747">MIIQKWGNSAAIRLPVELLKSLNVKVGDELQTKVSGNELIVRKAGRPKYLLEDLMAEEQGQPLQGEGWCSEPAVGSEIW</sequence>
<dbReference type="EMBL" id="JAPQFL010000001">
    <property type="protein sequence ID" value="MDD9326730.1"/>
    <property type="molecule type" value="Genomic_DNA"/>
</dbReference>
<dbReference type="InterPro" id="IPR007159">
    <property type="entry name" value="SpoVT-AbrB_dom"/>
</dbReference>
<dbReference type="EMBL" id="CP146598">
    <property type="protein sequence ID" value="WWY03152.1"/>
    <property type="molecule type" value="Genomic_DNA"/>
</dbReference>
<dbReference type="Proteomes" id="UP001149607">
    <property type="component" value="Chromosome"/>
</dbReference>
<keyword evidence="1 3" id="KW-0238">DNA-binding</keyword>
<evidence type="ECO:0000313" key="3">
    <source>
        <dbReference type="EMBL" id="MDD9326730.1"/>
    </source>
</evidence>
<evidence type="ECO:0000256" key="1">
    <source>
        <dbReference type="PROSITE-ProRule" id="PRU01076"/>
    </source>
</evidence>
<reference evidence="4" key="2">
    <citation type="submission" date="2024-02" db="EMBL/GenBank/DDBJ databases">
        <title>Neisseria leonii sp. nov.</title>
        <authorList>
            <person name="Boutroux M."/>
            <person name="Favre-Rochex S."/>
            <person name="Gorgette O."/>
            <person name="Touak G."/>
            <person name="Muhle E."/>
            <person name="Chesneau O."/>
            <person name="Clermont D."/>
            <person name="Rahi P."/>
        </authorList>
    </citation>
    <scope>NUCLEOTIDE SEQUENCE</scope>
    <source>
        <strain evidence="4">51.81</strain>
    </source>
</reference>
<dbReference type="InterPro" id="IPR039052">
    <property type="entry name" value="Antitox_PemI-like"/>
</dbReference>
<name>A0A9X4E1A3_9NEIS</name>
<keyword evidence="5" id="KW-1185">Reference proteome</keyword>